<dbReference type="Pfam" id="PF07920">
    <property type="entry name" value="DUF1684"/>
    <property type="match status" value="1"/>
</dbReference>
<organism evidence="1 2">
    <name type="scientific">Kordia aestuariivivens</name>
    <dbReference type="NCBI Taxonomy" id="2759037"/>
    <lineage>
        <taxon>Bacteria</taxon>
        <taxon>Pseudomonadati</taxon>
        <taxon>Bacteroidota</taxon>
        <taxon>Flavobacteriia</taxon>
        <taxon>Flavobacteriales</taxon>
        <taxon>Flavobacteriaceae</taxon>
        <taxon>Kordia</taxon>
    </lineage>
</organism>
<dbReference type="PANTHER" id="PTHR41913">
    <property type="entry name" value="DUF1684 DOMAIN-CONTAINING PROTEIN"/>
    <property type="match status" value="1"/>
</dbReference>
<proteinExistence type="predicted"/>
<gene>
    <name evidence="1" type="ORF">H2O64_18280</name>
</gene>
<evidence type="ECO:0000313" key="1">
    <source>
        <dbReference type="EMBL" id="MBC8756626.1"/>
    </source>
</evidence>
<accession>A0ABR7QDJ8</accession>
<dbReference type="PANTHER" id="PTHR41913:SF1">
    <property type="entry name" value="DUF1684 DOMAIN-CONTAINING PROTEIN"/>
    <property type="match status" value="1"/>
</dbReference>
<keyword evidence="2" id="KW-1185">Reference proteome</keyword>
<protein>
    <submittedName>
        <fullName evidence="1">DUF1684 domain-containing protein</fullName>
    </submittedName>
</protein>
<dbReference type="Proteomes" id="UP000619238">
    <property type="component" value="Unassembled WGS sequence"/>
</dbReference>
<dbReference type="InterPro" id="IPR012467">
    <property type="entry name" value="DUF1684"/>
</dbReference>
<reference evidence="1 2" key="1">
    <citation type="submission" date="2020-07" db="EMBL/GenBank/DDBJ databases">
        <title>Description of Kordia aestuariivivens sp. nov., isolated from a tidal flat.</title>
        <authorList>
            <person name="Park S."/>
            <person name="Yoon J.-H."/>
        </authorList>
    </citation>
    <scope>NUCLEOTIDE SEQUENCE [LARGE SCALE GENOMIC DNA]</scope>
    <source>
        <strain evidence="1 2">YSTF-M3</strain>
    </source>
</reference>
<evidence type="ECO:0000313" key="2">
    <source>
        <dbReference type="Proteomes" id="UP000619238"/>
    </source>
</evidence>
<comment type="caution">
    <text evidence="1">The sequence shown here is derived from an EMBL/GenBank/DDBJ whole genome shotgun (WGS) entry which is preliminary data.</text>
</comment>
<sequence length="201" mass="23006">MKNIFLIICVLVMNVSCSQEKKELVGETEFQRELNASYKDASTSPLKAKDLKTFKALDFFPVNNTFKVTASFKLTPDSKPFKMKTSTTRTPIYKRYGIATFKLNGKEYSLEVYQNQDPNRDPEYKDDLFLPFTDETNGFASYGGGRYIDLKIPEGNTLEIDFNNAYNPYCAYSDRYSCPVPPRVNFLKVEINAGVKAFDKH</sequence>
<dbReference type="EMBL" id="JACGWS010000012">
    <property type="protein sequence ID" value="MBC8756626.1"/>
    <property type="molecule type" value="Genomic_DNA"/>
</dbReference>
<dbReference type="RefSeq" id="WP_187563664.1">
    <property type="nucleotide sequence ID" value="NZ_JACGWS010000012.1"/>
</dbReference>
<name>A0ABR7QDJ8_9FLAO</name>